<evidence type="ECO:0000256" key="1">
    <source>
        <dbReference type="SAM" id="Phobius"/>
    </source>
</evidence>
<dbReference type="AlphaFoldDB" id="A0A0M3ISR7"/>
<feature type="transmembrane region" description="Helical" evidence="1">
    <location>
        <begin position="16"/>
        <end position="34"/>
    </location>
</feature>
<accession>A0A0M3ISR7</accession>
<sequence>MNKSNANVPTLLSKVLVLRIAILALYCCSTYSRLCSILRYCSQLSGQQLTLTAIMSSFSTYICL</sequence>
<keyword evidence="1" id="KW-0812">Transmembrane</keyword>
<name>A0A0M3ISR7_ASCLU</name>
<protein>
    <submittedName>
        <fullName evidence="3">Secreted protein</fullName>
    </submittedName>
</protein>
<organism evidence="2 3">
    <name type="scientific">Ascaris lumbricoides</name>
    <name type="common">Giant roundworm</name>
    <dbReference type="NCBI Taxonomy" id="6252"/>
    <lineage>
        <taxon>Eukaryota</taxon>
        <taxon>Metazoa</taxon>
        <taxon>Ecdysozoa</taxon>
        <taxon>Nematoda</taxon>
        <taxon>Chromadorea</taxon>
        <taxon>Rhabditida</taxon>
        <taxon>Spirurina</taxon>
        <taxon>Ascaridomorpha</taxon>
        <taxon>Ascaridoidea</taxon>
        <taxon>Ascarididae</taxon>
        <taxon>Ascaris</taxon>
    </lineage>
</organism>
<evidence type="ECO:0000313" key="2">
    <source>
        <dbReference type="Proteomes" id="UP000036681"/>
    </source>
</evidence>
<dbReference type="WBParaSite" id="ALUE_0002179501-mRNA-1">
    <property type="protein sequence ID" value="ALUE_0002179501-mRNA-1"/>
    <property type="gene ID" value="ALUE_0002179501"/>
</dbReference>
<reference evidence="3" key="1">
    <citation type="submission" date="2017-02" db="UniProtKB">
        <authorList>
            <consortium name="WormBaseParasite"/>
        </authorList>
    </citation>
    <scope>IDENTIFICATION</scope>
</reference>
<evidence type="ECO:0000313" key="3">
    <source>
        <dbReference type="WBParaSite" id="ALUE_0002179501-mRNA-1"/>
    </source>
</evidence>
<keyword evidence="1" id="KW-1133">Transmembrane helix</keyword>
<dbReference type="Proteomes" id="UP000036681">
    <property type="component" value="Unplaced"/>
</dbReference>
<proteinExistence type="predicted"/>
<keyword evidence="2" id="KW-1185">Reference proteome</keyword>
<keyword evidence="1" id="KW-0472">Membrane</keyword>